<dbReference type="PANTHER" id="PTHR13887:SF41">
    <property type="entry name" value="THIOREDOXIN SUPERFAMILY PROTEIN"/>
    <property type="match status" value="1"/>
</dbReference>
<reference evidence="2" key="1">
    <citation type="submission" date="2022-09" db="EMBL/GenBank/DDBJ databases">
        <title>Intensive care unit water sources are persistently colonized with multi-drug resistant bacteria and are the site of extensive horizontal gene transfer of antibiotic resistance genes.</title>
        <authorList>
            <person name="Diorio-Toth L."/>
        </authorList>
    </citation>
    <scope>NUCLEOTIDE SEQUENCE</scope>
    <source>
        <strain evidence="2">GD03676</strain>
    </source>
</reference>
<name>A0AA43B362_9BURK</name>
<dbReference type="AlphaFoldDB" id="A0AA43B362"/>
<dbReference type="SUPFAM" id="SSF52833">
    <property type="entry name" value="Thioredoxin-like"/>
    <property type="match status" value="1"/>
</dbReference>
<comment type="caution">
    <text evidence="2">The sequence shown here is derived from an EMBL/GenBank/DDBJ whole genome shotgun (WGS) entry which is preliminary data.</text>
</comment>
<feature type="domain" description="DSBA-like thioredoxin" evidence="1">
    <location>
        <begin position="6"/>
        <end position="198"/>
    </location>
</feature>
<dbReference type="EMBL" id="JAOCKG010000007">
    <property type="protein sequence ID" value="MDH2052367.1"/>
    <property type="molecule type" value="Genomic_DNA"/>
</dbReference>
<proteinExistence type="predicted"/>
<dbReference type="Proteomes" id="UP001161276">
    <property type="component" value="Unassembled WGS sequence"/>
</dbReference>
<gene>
    <name evidence="2" type="ORF">N5K24_18325</name>
</gene>
<dbReference type="RefSeq" id="WP_105558113.1">
    <property type="nucleotide sequence ID" value="NZ_JAOCKG010000007.1"/>
</dbReference>
<accession>A0AA43B362</accession>
<dbReference type="Gene3D" id="3.40.30.10">
    <property type="entry name" value="Glutaredoxin"/>
    <property type="match status" value="1"/>
</dbReference>
<evidence type="ECO:0000259" key="1">
    <source>
        <dbReference type="Pfam" id="PF01323"/>
    </source>
</evidence>
<sequence>MKRVRVVVWSDFVCPWCWIAISRIGKAARNLAREIEVVVDVRSYRMAKGIPAEGFTMALIRRLGNVTTADRMMAALNEAGSEGGLEFRFKKMRFGDTTDAHAMVKSIDSFDRRQQLIEVIFRACTAGEKDIFDRRVLSELAIGQGLTPHEFSFDARHLASVARDERDAKNLASGLPLSLFNEEVILPGAQEVPAYERAMLESARIPCQLPDRVSEA</sequence>
<dbReference type="GO" id="GO:0016491">
    <property type="term" value="F:oxidoreductase activity"/>
    <property type="evidence" value="ECO:0007669"/>
    <property type="project" value="InterPro"/>
</dbReference>
<evidence type="ECO:0000313" key="3">
    <source>
        <dbReference type="Proteomes" id="UP001161276"/>
    </source>
</evidence>
<dbReference type="InterPro" id="IPR036249">
    <property type="entry name" value="Thioredoxin-like_sf"/>
</dbReference>
<dbReference type="Pfam" id="PF01323">
    <property type="entry name" value="DSBA"/>
    <property type="match status" value="1"/>
</dbReference>
<evidence type="ECO:0000313" key="2">
    <source>
        <dbReference type="EMBL" id="MDH2052367.1"/>
    </source>
</evidence>
<dbReference type="InterPro" id="IPR001853">
    <property type="entry name" value="DSBA-like_thioredoxin_dom"/>
</dbReference>
<organism evidence="2 3">
    <name type="scientific">Achromobacter marplatensis</name>
    <dbReference type="NCBI Taxonomy" id="470868"/>
    <lineage>
        <taxon>Bacteria</taxon>
        <taxon>Pseudomonadati</taxon>
        <taxon>Pseudomonadota</taxon>
        <taxon>Betaproteobacteria</taxon>
        <taxon>Burkholderiales</taxon>
        <taxon>Alcaligenaceae</taxon>
        <taxon>Achromobacter</taxon>
    </lineage>
</organism>
<protein>
    <submittedName>
        <fullName evidence="2">DsbA family protein</fullName>
    </submittedName>
</protein>
<dbReference type="PANTHER" id="PTHR13887">
    <property type="entry name" value="GLUTATHIONE S-TRANSFERASE KAPPA"/>
    <property type="match status" value="1"/>
</dbReference>